<proteinExistence type="predicted"/>
<gene>
    <name evidence="1" type="ORF">SAMN05660742_12612</name>
</gene>
<evidence type="ECO:0000313" key="1">
    <source>
        <dbReference type="EMBL" id="SEJ93541.1"/>
    </source>
</evidence>
<organism evidence="1 2">
    <name type="scientific">Propionispira arboris</name>
    <dbReference type="NCBI Taxonomy" id="84035"/>
    <lineage>
        <taxon>Bacteria</taxon>
        <taxon>Bacillati</taxon>
        <taxon>Bacillota</taxon>
        <taxon>Negativicutes</taxon>
        <taxon>Selenomonadales</taxon>
        <taxon>Selenomonadaceae</taxon>
        <taxon>Propionispira</taxon>
    </lineage>
</organism>
<dbReference type="SUPFAM" id="SSF52540">
    <property type="entry name" value="P-loop containing nucleoside triphosphate hydrolases"/>
    <property type="match status" value="1"/>
</dbReference>
<dbReference type="AlphaFoldDB" id="A0A1H7CVE3"/>
<dbReference type="RefSeq" id="WP_091835373.1">
    <property type="nucleotide sequence ID" value="NZ_FNZK01000026.1"/>
</dbReference>
<dbReference type="Proteomes" id="UP000199662">
    <property type="component" value="Unassembled WGS sequence"/>
</dbReference>
<evidence type="ECO:0000313" key="2">
    <source>
        <dbReference type="Proteomes" id="UP000199662"/>
    </source>
</evidence>
<keyword evidence="1" id="KW-0418">Kinase</keyword>
<dbReference type="InterPro" id="IPR027417">
    <property type="entry name" value="P-loop_NTPase"/>
</dbReference>
<dbReference type="EMBL" id="FNZK01000026">
    <property type="protein sequence ID" value="SEJ93541.1"/>
    <property type="molecule type" value="Genomic_DNA"/>
</dbReference>
<reference evidence="1 2" key="1">
    <citation type="submission" date="2016-10" db="EMBL/GenBank/DDBJ databases">
        <authorList>
            <person name="de Groot N.N."/>
        </authorList>
    </citation>
    <scope>NUCLEOTIDE SEQUENCE [LARGE SCALE GENOMIC DNA]</scope>
    <source>
        <strain evidence="1 2">DSM 2179</strain>
    </source>
</reference>
<dbReference type="GO" id="GO:0016301">
    <property type="term" value="F:kinase activity"/>
    <property type="evidence" value="ECO:0007669"/>
    <property type="project" value="UniProtKB-KW"/>
</dbReference>
<dbReference type="STRING" id="84035.SAMN05660742_12612"/>
<dbReference type="Pfam" id="PF13671">
    <property type="entry name" value="AAA_33"/>
    <property type="match status" value="1"/>
</dbReference>
<dbReference type="Gene3D" id="3.40.50.300">
    <property type="entry name" value="P-loop containing nucleotide triphosphate hydrolases"/>
    <property type="match status" value="1"/>
</dbReference>
<keyword evidence="2" id="KW-1185">Reference proteome</keyword>
<keyword evidence="1" id="KW-0808">Transferase</keyword>
<name>A0A1H7CVE3_9FIRM</name>
<accession>A0A1H7CVE3</accession>
<sequence>MKKTLVLLAGYPGTGKSYLCSMILKLEKRFFVLSPDEIKEKFWDEYGFDNETEKQNDIAMSWQYYYKKMEECMQDDISIISDYPFSIKQKAALQERIEKYGYQVVTIRLLADLDILFERQKKRDLDDQRHLGHILSAYHKGDVLKDRYKADSLVTRDEFMNRCRTRGYDTFCLGYLIELNVSDFSQVDYSGAMEKLALLIK</sequence>
<protein>
    <submittedName>
        <fullName evidence="1">Predicted kinase</fullName>
    </submittedName>
</protein>